<keyword evidence="2" id="KW-0732">Signal</keyword>
<evidence type="ECO:0000313" key="4">
    <source>
        <dbReference type="Proteomes" id="UP001233172"/>
    </source>
</evidence>
<feature type="chain" id="PRO_5042001015" description="SEA domain-containing protein" evidence="2">
    <location>
        <begin position="27"/>
        <end position="329"/>
    </location>
</feature>
<accession>A0AAD8AY66</accession>
<dbReference type="AlphaFoldDB" id="A0AAD8AY66"/>
<keyword evidence="1" id="KW-1133">Transmembrane helix</keyword>
<proteinExistence type="predicted"/>
<evidence type="ECO:0000256" key="1">
    <source>
        <dbReference type="SAM" id="Phobius"/>
    </source>
</evidence>
<evidence type="ECO:0000256" key="2">
    <source>
        <dbReference type="SAM" id="SignalP"/>
    </source>
</evidence>
<evidence type="ECO:0008006" key="5">
    <source>
        <dbReference type="Google" id="ProtNLM"/>
    </source>
</evidence>
<reference evidence="3" key="1">
    <citation type="journal article" date="2023" name="PLoS Negl. Trop. Dis.">
        <title>A genome sequence for Biomphalaria pfeifferi, the major vector snail for the human-infecting parasite Schistosoma mansoni.</title>
        <authorList>
            <person name="Bu L."/>
            <person name="Lu L."/>
            <person name="Laidemitt M.R."/>
            <person name="Zhang S.M."/>
            <person name="Mutuku M."/>
            <person name="Mkoji G."/>
            <person name="Steinauer M."/>
            <person name="Loker E.S."/>
        </authorList>
    </citation>
    <scope>NUCLEOTIDE SEQUENCE</scope>
    <source>
        <strain evidence="3">KasaAsao</strain>
    </source>
</reference>
<organism evidence="3 4">
    <name type="scientific">Biomphalaria pfeifferi</name>
    <name type="common">Bloodfluke planorb</name>
    <name type="synonym">Freshwater snail</name>
    <dbReference type="NCBI Taxonomy" id="112525"/>
    <lineage>
        <taxon>Eukaryota</taxon>
        <taxon>Metazoa</taxon>
        <taxon>Spiralia</taxon>
        <taxon>Lophotrochozoa</taxon>
        <taxon>Mollusca</taxon>
        <taxon>Gastropoda</taxon>
        <taxon>Heterobranchia</taxon>
        <taxon>Euthyneura</taxon>
        <taxon>Panpulmonata</taxon>
        <taxon>Hygrophila</taxon>
        <taxon>Lymnaeoidea</taxon>
        <taxon>Planorbidae</taxon>
        <taxon>Biomphalaria</taxon>
    </lineage>
</organism>
<name>A0AAD8AY66_BIOPF</name>
<reference evidence="3" key="2">
    <citation type="submission" date="2023-04" db="EMBL/GenBank/DDBJ databases">
        <authorList>
            <person name="Bu L."/>
            <person name="Lu L."/>
            <person name="Laidemitt M.R."/>
            <person name="Zhang S.M."/>
            <person name="Mutuku M."/>
            <person name="Mkoji G."/>
            <person name="Steinauer M."/>
            <person name="Loker E.S."/>
        </authorList>
    </citation>
    <scope>NUCLEOTIDE SEQUENCE</scope>
    <source>
        <strain evidence="3">KasaAsao</strain>
        <tissue evidence="3">Whole Snail</tissue>
    </source>
</reference>
<protein>
    <recommendedName>
        <fullName evidence="5">SEA domain-containing protein</fullName>
    </recommendedName>
</protein>
<feature type="signal peptide" evidence="2">
    <location>
        <begin position="1"/>
        <end position="26"/>
    </location>
</feature>
<keyword evidence="1" id="KW-0812">Transmembrane</keyword>
<comment type="caution">
    <text evidence="3">The sequence shown here is derived from an EMBL/GenBank/DDBJ whole genome shotgun (WGS) entry which is preliminary data.</text>
</comment>
<dbReference type="PROSITE" id="PS51257">
    <property type="entry name" value="PROKAR_LIPOPROTEIN"/>
    <property type="match status" value="1"/>
</dbReference>
<keyword evidence="1" id="KW-0472">Membrane</keyword>
<gene>
    <name evidence="3" type="ORF">Bpfe_026705</name>
</gene>
<keyword evidence="4" id="KW-1185">Reference proteome</keyword>
<sequence>MRTGTNVVVSMICLACIITGCKECIGEVVCTKMTLNSETFKLLAKKDELDNFFLKYHNCIETETSSMNEHNLKLNVTLEDYQKFTAYTFFDKADIQFDINPNFQCDLQKCVHAITLSMEYSRIGNILCRLLIFEVMNELETTLKRAGSYLNCSSMSGCNCNATLFLTTATTTTTNFTQYTQSSAQSTFGKSTVFENQQKLNNSLSVNSTHSTNTNAIIIVVIVCTSVICIAVLAAYCFYTKNTSRRKTGQNVSGIAMNENKNNIPTIGMTQSNTEFIPSNPSVISDMDVIDYHACEQKTNTFINYVNIEDGKETSNFQTRSTSFSSRKY</sequence>
<dbReference type="EMBL" id="JASAOG010000210">
    <property type="protein sequence ID" value="KAK0043823.1"/>
    <property type="molecule type" value="Genomic_DNA"/>
</dbReference>
<dbReference type="Proteomes" id="UP001233172">
    <property type="component" value="Unassembled WGS sequence"/>
</dbReference>
<evidence type="ECO:0000313" key="3">
    <source>
        <dbReference type="EMBL" id="KAK0043823.1"/>
    </source>
</evidence>
<feature type="transmembrane region" description="Helical" evidence="1">
    <location>
        <begin position="216"/>
        <end position="239"/>
    </location>
</feature>